<feature type="compositionally biased region" description="Basic and acidic residues" evidence="1">
    <location>
        <begin position="270"/>
        <end position="290"/>
    </location>
</feature>
<name>A0A5C5G528_9BASI</name>
<proteinExistence type="predicted"/>
<feature type="compositionally biased region" description="Basic and acidic residues" evidence="1">
    <location>
        <begin position="96"/>
        <end position="115"/>
    </location>
</feature>
<evidence type="ECO:0000313" key="2">
    <source>
        <dbReference type="EMBL" id="TNY23041.1"/>
    </source>
</evidence>
<protein>
    <submittedName>
        <fullName evidence="2">Uncharacterized protein</fullName>
    </submittedName>
</protein>
<dbReference type="EMBL" id="SOZI01000016">
    <property type="protein sequence ID" value="TNY23041.1"/>
    <property type="molecule type" value="Genomic_DNA"/>
</dbReference>
<organism evidence="2 3">
    <name type="scientific">Rhodotorula diobovata</name>
    <dbReference type="NCBI Taxonomy" id="5288"/>
    <lineage>
        <taxon>Eukaryota</taxon>
        <taxon>Fungi</taxon>
        <taxon>Dikarya</taxon>
        <taxon>Basidiomycota</taxon>
        <taxon>Pucciniomycotina</taxon>
        <taxon>Microbotryomycetes</taxon>
        <taxon>Sporidiobolales</taxon>
        <taxon>Sporidiobolaceae</taxon>
        <taxon>Rhodotorula</taxon>
    </lineage>
</organism>
<comment type="caution">
    <text evidence="2">The sequence shown here is derived from an EMBL/GenBank/DDBJ whole genome shotgun (WGS) entry which is preliminary data.</text>
</comment>
<sequence>MQELDGALWTLKLKNAHSGAYRRSSTLSDLPDVDVSPAASSRSSRTSPRRQATSPPTSVSPLRHAPPFAASRNLASPADDQRKKDSHWMRSFNSDVRVHPVLEELPPHAGPDDWGRSPSPSGSAWPARPPTEAYEPPSPPSTVRMQAQHALELGVMRDRLEFVRAVLSGGQEGLEGDLARSREAARELEMLREDVLQMAEREGRALTLDEERLLEKIEWLEHLNAARLDPSAEQEELARTLEEEERLANELQRELAALGVPAHGAGDWEGWSRDEEERSGGSRPSTRQDKVSILGAARARTSSSSATFVGPPARSRGRSIEPWQHATSPSSARQPHEQVLLQLVGASPVPSLASRRPSDSFARPA</sequence>
<feature type="compositionally biased region" description="Low complexity" evidence="1">
    <location>
        <begin position="296"/>
        <end position="307"/>
    </location>
</feature>
<dbReference type="AlphaFoldDB" id="A0A5C5G528"/>
<evidence type="ECO:0000313" key="3">
    <source>
        <dbReference type="Proteomes" id="UP000311382"/>
    </source>
</evidence>
<keyword evidence="3" id="KW-1185">Reference proteome</keyword>
<feature type="region of interest" description="Disordered" evidence="1">
    <location>
        <begin position="20"/>
        <end position="143"/>
    </location>
</feature>
<feature type="compositionally biased region" description="Low complexity" evidence="1">
    <location>
        <begin position="36"/>
        <end position="57"/>
    </location>
</feature>
<dbReference type="OrthoDB" id="2529601at2759"/>
<evidence type="ECO:0000256" key="1">
    <source>
        <dbReference type="SAM" id="MobiDB-lite"/>
    </source>
</evidence>
<dbReference type="Proteomes" id="UP000311382">
    <property type="component" value="Unassembled WGS sequence"/>
</dbReference>
<feature type="compositionally biased region" description="Basic and acidic residues" evidence="1">
    <location>
        <begin position="79"/>
        <end position="88"/>
    </location>
</feature>
<accession>A0A5C5G528</accession>
<gene>
    <name evidence="2" type="ORF">DMC30DRAFT_77746</name>
</gene>
<dbReference type="STRING" id="5288.A0A5C5G528"/>
<feature type="region of interest" description="Disordered" evidence="1">
    <location>
        <begin position="263"/>
        <end position="336"/>
    </location>
</feature>
<reference evidence="2 3" key="1">
    <citation type="submission" date="2019-03" db="EMBL/GenBank/DDBJ databases">
        <title>Rhodosporidium diobovatum UCD-FST 08-225 genome sequencing, assembly, and annotation.</title>
        <authorList>
            <person name="Fakankun I.U."/>
            <person name="Fristensky B."/>
            <person name="Levin D.B."/>
        </authorList>
    </citation>
    <scope>NUCLEOTIDE SEQUENCE [LARGE SCALE GENOMIC DNA]</scope>
    <source>
        <strain evidence="2 3">UCD-FST 08-225</strain>
    </source>
</reference>